<keyword evidence="2" id="KW-1185">Reference proteome</keyword>
<dbReference type="AlphaFoldDB" id="A0AAD3CR01"/>
<protein>
    <submittedName>
        <fullName evidence="1">Uncharacterized protein</fullName>
    </submittedName>
</protein>
<evidence type="ECO:0000313" key="2">
    <source>
        <dbReference type="Proteomes" id="UP001054902"/>
    </source>
</evidence>
<dbReference type="Proteomes" id="UP001054902">
    <property type="component" value="Unassembled WGS sequence"/>
</dbReference>
<reference evidence="1 2" key="1">
    <citation type="journal article" date="2021" name="Sci. Rep.">
        <title>The genome of the diatom Chaetoceros tenuissimus carries an ancient integrated fragment of an extant virus.</title>
        <authorList>
            <person name="Hongo Y."/>
            <person name="Kimura K."/>
            <person name="Takaki Y."/>
            <person name="Yoshida Y."/>
            <person name="Baba S."/>
            <person name="Kobayashi G."/>
            <person name="Nagasaki K."/>
            <person name="Hano T."/>
            <person name="Tomaru Y."/>
        </authorList>
    </citation>
    <scope>NUCLEOTIDE SEQUENCE [LARGE SCALE GENOMIC DNA]</scope>
    <source>
        <strain evidence="1 2">NIES-3715</strain>
    </source>
</reference>
<name>A0AAD3CR01_9STRA</name>
<dbReference type="EMBL" id="BLLK01000040">
    <property type="protein sequence ID" value="GFH50576.1"/>
    <property type="molecule type" value="Genomic_DNA"/>
</dbReference>
<accession>A0AAD3CR01</accession>
<sequence length="190" mass="21857">MSKKRAYLLSVQIFATKITCRTNLYSISPKFKRQKKQSLIKWLTENVLSNSADIAWLTYTVTQFKGTIKTYQEAQKLSTKDVQTGAWRGHAPYLHLIYCILEKEDMSRAFQLSYQASSCDEVDTRATNELAVVRYWKEVATLFADQSFIPKSYMYGYLHSDFDQDIDLSAGGYDILPEKAKSKFGALKRV</sequence>
<proteinExistence type="predicted"/>
<comment type="caution">
    <text evidence="1">The sequence shown here is derived from an EMBL/GenBank/DDBJ whole genome shotgun (WGS) entry which is preliminary data.</text>
</comment>
<gene>
    <name evidence="1" type="ORF">CTEN210_07052</name>
</gene>
<evidence type="ECO:0000313" key="1">
    <source>
        <dbReference type="EMBL" id="GFH50576.1"/>
    </source>
</evidence>
<organism evidence="1 2">
    <name type="scientific">Chaetoceros tenuissimus</name>
    <dbReference type="NCBI Taxonomy" id="426638"/>
    <lineage>
        <taxon>Eukaryota</taxon>
        <taxon>Sar</taxon>
        <taxon>Stramenopiles</taxon>
        <taxon>Ochrophyta</taxon>
        <taxon>Bacillariophyta</taxon>
        <taxon>Coscinodiscophyceae</taxon>
        <taxon>Chaetocerotophycidae</taxon>
        <taxon>Chaetocerotales</taxon>
        <taxon>Chaetocerotaceae</taxon>
        <taxon>Chaetoceros</taxon>
    </lineage>
</organism>